<evidence type="ECO:0000313" key="1">
    <source>
        <dbReference type="EMBL" id="ANO35306.1"/>
    </source>
</evidence>
<gene>
    <name evidence="1" type="ORF">A6E01_19020</name>
</gene>
<dbReference type="KEGG" id="vbr:A6E01_19020"/>
<sequence length="223" mass="25263">MLYLESKTLGHNRAFLSVLWHLGDVVDNKLVLTKASIANVWTISKSARRNISIAAGDLGNVKLLSVDSDGDGEKERIKSKAVSLFRSVEVGKYCITFEFIPDRLQALGALRELLFQYIPIHALRGISSKHTLNSYLACLYMLRTSRSYVSNMYLRTLMGYVDVEKVDNHALFRSAIKSAREDMFALPVKPIELLARDGRCAVTHRWKAVGFRVRFVEKLRKLA</sequence>
<dbReference type="EMBL" id="CP016179">
    <property type="protein sequence ID" value="ANO35306.1"/>
    <property type="molecule type" value="Genomic_DNA"/>
</dbReference>
<reference evidence="1 2" key="1">
    <citation type="submission" date="2016-06" db="EMBL/GenBank/DDBJ databases">
        <title>Adaptive Radiation by Waves of Gene Transfer Leads to Fine-Scale Resource Partitioning in Marine Microbes.</title>
        <authorList>
            <person name="Hehemann J.-H."/>
            <person name="Arevalo P."/>
            <person name="Datta M.S."/>
            <person name="Yu X."/>
            <person name="Corzett C."/>
            <person name="Henschel A."/>
            <person name="Preheim S.P."/>
            <person name="Timberlake S."/>
            <person name="Alm E.J."/>
            <person name="Polz M.F."/>
        </authorList>
    </citation>
    <scope>NUCLEOTIDE SEQUENCE [LARGE SCALE GENOMIC DNA]</scope>
    <source>
        <strain evidence="1 2">FF50</strain>
        <plasmid evidence="1 2">unnamed1</plasmid>
    </source>
</reference>
<proteinExistence type="predicted"/>
<dbReference type="Proteomes" id="UP000092018">
    <property type="component" value="Plasmid unnamed1"/>
</dbReference>
<geneLocation type="plasmid" evidence="1 2">
    <name>unnamed1</name>
</geneLocation>
<accession>A0AAN0XZ20</accession>
<name>A0AAN0XZ20_9VIBR</name>
<keyword evidence="1" id="KW-0614">Plasmid</keyword>
<evidence type="ECO:0000313" key="2">
    <source>
        <dbReference type="Proteomes" id="UP000092018"/>
    </source>
</evidence>
<organism evidence="1 2">
    <name type="scientific">Vibrio breoganii</name>
    <dbReference type="NCBI Taxonomy" id="553239"/>
    <lineage>
        <taxon>Bacteria</taxon>
        <taxon>Pseudomonadati</taxon>
        <taxon>Pseudomonadota</taxon>
        <taxon>Gammaproteobacteria</taxon>
        <taxon>Vibrionales</taxon>
        <taxon>Vibrionaceae</taxon>
        <taxon>Vibrio</taxon>
    </lineage>
</organism>
<protein>
    <submittedName>
        <fullName evidence="1">Uncharacterized protein</fullName>
    </submittedName>
</protein>
<dbReference type="RefSeq" id="WP_065211068.1">
    <property type="nucleotide sequence ID" value="NZ_CP016179.1"/>
</dbReference>
<dbReference type="AlphaFoldDB" id="A0AAN0XZ20"/>